<evidence type="ECO:0000313" key="2">
    <source>
        <dbReference type="EMBL" id="MDC4242671.1"/>
    </source>
</evidence>
<name>A0A9X3XPM1_9CLOT</name>
<gene>
    <name evidence="2" type="ORF">NE398_21355</name>
</gene>
<dbReference type="SUPFAM" id="SSF56300">
    <property type="entry name" value="Metallo-dependent phosphatases"/>
    <property type="match status" value="1"/>
</dbReference>
<dbReference type="Pfam" id="PF00149">
    <property type="entry name" value="Metallophos"/>
    <property type="match status" value="1"/>
</dbReference>
<dbReference type="GO" id="GO:0016791">
    <property type="term" value="F:phosphatase activity"/>
    <property type="evidence" value="ECO:0007669"/>
    <property type="project" value="TreeGrafter"/>
</dbReference>
<feature type="domain" description="Calcineurin-like phosphoesterase" evidence="1">
    <location>
        <begin position="4"/>
        <end position="179"/>
    </location>
</feature>
<evidence type="ECO:0000313" key="3">
    <source>
        <dbReference type="Proteomes" id="UP001141183"/>
    </source>
</evidence>
<dbReference type="InterPro" id="IPR004843">
    <property type="entry name" value="Calcineurin-like_PHP"/>
</dbReference>
<dbReference type="CDD" id="cd00144">
    <property type="entry name" value="MPP_PPP_family"/>
    <property type="match status" value="1"/>
</dbReference>
<comment type="caution">
    <text evidence="2">The sequence shown here is derived from an EMBL/GenBank/DDBJ whole genome shotgun (WGS) entry which is preliminary data.</text>
</comment>
<dbReference type="RefSeq" id="WP_272470921.1">
    <property type="nucleotide sequence ID" value="NZ_JAMRYU010000076.1"/>
</dbReference>
<dbReference type="GO" id="GO:0008803">
    <property type="term" value="F:bis(5'-nucleosyl)-tetraphosphatase (symmetrical) activity"/>
    <property type="evidence" value="ECO:0007669"/>
    <property type="project" value="TreeGrafter"/>
</dbReference>
<dbReference type="PANTHER" id="PTHR42850:SF4">
    <property type="entry name" value="ZINC-DEPENDENT ENDOPOLYPHOSPHATASE"/>
    <property type="match status" value="1"/>
</dbReference>
<dbReference type="AlphaFoldDB" id="A0A9X3XPM1"/>
<dbReference type="InterPro" id="IPR029052">
    <property type="entry name" value="Metallo-depent_PP-like"/>
</dbReference>
<dbReference type="GO" id="GO:0005737">
    <property type="term" value="C:cytoplasm"/>
    <property type="evidence" value="ECO:0007669"/>
    <property type="project" value="TreeGrafter"/>
</dbReference>
<dbReference type="InterPro" id="IPR050126">
    <property type="entry name" value="Ap4A_hydrolase"/>
</dbReference>
<dbReference type="GO" id="GO:0110154">
    <property type="term" value="P:RNA decapping"/>
    <property type="evidence" value="ECO:0007669"/>
    <property type="project" value="TreeGrafter"/>
</dbReference>
<dbReference type="Proteomes" id="UP001141183">
    <property type="component" value="Unassembled WGS sequence"/>
</dbReference>
<keyword evidence="3" id="KW-1185">Reference proteome</keyword>
<accession>A0A9X3XPM1</accession>
<evidence type="ECO:0000259" key="1">
    <source>
        <dbReference type="Pfam" id="PF00149"/>
    </source>
</evidence>
<organism evidence="2 3">
    <name type="scientific">Clostridium tertium</name>
    <dbReference type="NCBI Taxonomy" id="1559"/>
    <lineage>
        <taxon>Bacteria</taxon>
        <taxon>Bacillati</taxon>
        <taxon>Bacillota</taxon>
        <taxon>Clostridia</taxon>
        <taxon>Eubacteriales</taxon>
        <taxon>Clostridiaceae</taxon>
        <taxon>Clostridium</taxon>
    </lineage>
</organism>
<reference evidence="2" key="1">
    <citation type="submission" date="2022-05" db="EMBL/GenBank/DDBJ databases">
        <title>Draft genome sequence of Clostridium tertium strain CP3 isolated from Peru.</title>
        <authorList>
            <person name="Hurtado R."/>
            <person name="Lima L."/>
            <person name="Sousa T."/>
            <person name="Jaiswal A.K."/>
            <person name="Tiwari S."/>
            <person name="Maturrano L."/>
            <person name="Brenig B."/>
            <person name="Azevedo V."/>
        </authorList>
    </citation>
    <scope>NUCLEOTIDE SEQUENCE</scope>
    <source>
        <strain evidence="2">CP3</strain>
    </source>
</reference>
<protein>
    <submittedName>
        <fullName evidence="2">Serine/threonine protein phosphatase</fullName>
    </submittedName>
</protein>
<dbReference type="Gene3D" id="3.60.21.10">
    <property type="match status" value="1"/>
</dbReference>
<dbReference type="PANTHER" id="PTHR42850">
    <property type="entry name" value="METALLOPHOSPHOESTERASE"/>
    <property type="match status" value="1"/>
</dbReference>
<proteinExistence type="predicted"/>
<dbReference type="EMBL" id="JAMRYU010000076">
    <property type="protein sequence ID" value="MDC4242671.1"/>
    <property type="molecule type" value="Genomic_DNA"/>
</dbReference>
<sequence length="218" mass="25456">MSKYVMSDLHGCYDKFIEMLNLIDFKESDELYILGDIFDRGTNPLGILDYVIGHKNIYLLKGNHESLFEDYFENGSAYLWYMNGGNTTHSQIMKKGYIQEELIYKYIKILPYIKVIDKFILVHAGVTFFKGYNDVDLETFIKYQEEESCLWDRSNINENLRYKDYTIICGHTSVQSITGQYEDVKILHKEGTIYIDCGCVFGGKLACLRLDDMSDFYV</sequence>